<evidence type="ECO:0000313" key="2">
    <source>
        <dbReference type="Proteomes" id="UP001497535"/>
    </source>
</evidence>
<gene>
    <name evidence="1" type="ORF">MENTE1834_LOCUS30307</name>
</gene>
<proteinExistence type="predicted"/>
<comment type="caution">
    <text evidence="1">The sequence shown here is derived from an EMBL/GenBank/DDBJ whole genome shotgun (WGS) entry which is preliminary data.</text>
</comment>
<accession>A0ACB0ZV27</accession>
<dbReference type="Proteomes" id="UP001497535">
    <property type="component" value="Unassembled WGS sequence"/>
</dbReference>
<dbReference type="EMBL" id="CAVMJV010000049">
    <property type="protein sequence ID" value="CAK5082999.1"/>
    <property type="molecule type" value="Genomic_DNA"/>
</dbReference>
<sequence length="773" mass="86263">MLNNLFNCKLQLLALKNLNSKYSFCVKQPSIYFRRHFNITPNFLISSNANNRLQSRIFLNNLLQIGRKSGKSLRLFSFSLGIFYPISRFLIFKLSNSLKNLVKTLFPQKRKFSVLGLEIFPKIFTDTPEIPELLNIFLFRVAQCRQQQSTRIDHSHQQRSIPPLSVTWTEFWLLIRPYIHWLICAALTACCVAALNIQIPIILGQLVNQIYSFIRQNGVDVNMGELKPIVFKLVSVYVAQAFTTFLCIASLSQMGERMCADLRVRLFSHLLELPMPFFDAQNSGELSDRLNFDVQQFKSSFKECTAQGLRTTAQKIVLVNLVFLNFRIVGCICSLYLLSPQMTLFTVGIVPIVVVTGSLFGRILRKLSARAQSQNGIVAGVASEAFQNIRTVKVFAMEEAEQSLYEREVEKTQSLYCQLGLGIGLFQAASNLFLNGLILGVLYGGGQLVISNVLSPGDLMAFLATAQTIQRSLAQLSFVFGSGIKVWSSCGRIMEILRLDPKYGKSGTFVIPAHSLVGNIELSNIYFSYPTRPGHEVLRGLNMNIGNGQTIAICGSSGAGKSTVAALIERIYEPVAGRIKLDGIELNKLDSKWLRRNVIGVISQEPVLFSTSIKENIRYGKIDATEDEIKHAADLANASQFIEQFPEGYDTIVGERGVTLSGGQKQRIAIARALLKNTPILILDEATSALDTESERLIHQALNRALKGRTVIVIAHRLSTIRNADSIYVLEGGQVVEKGTHQQLIKNTNGKYYGLVKEQEHFQSNDKERIIGG</sequence>
<name>A0ACB0ZV27_MELEN</name>
<organism evidence="1 2">
    <name type="scientific">Meloidogyne enterolobii</name>
    <name type="common">Root-knot nematode worm</name>
    <name type="synonym">Meloidogyne mayaguensis</name>
    <dbReference type="NCBI Taxonomy" id="390850"/>
    <lineage>
        <taxon>Eukaryota</taxon>
        <taxon>Metazoa</taxon>
        <taxon>Ecdysozoa</taxon>
        <taxon>Nematoda</taxon>
        <taxon>Chromadorea</taxon>
        <taxon>Rhabditida</taxon>
        <taxon>Tylenchina</taxon>
        <taxon>Tylenchomorpha</taxon>
        <taxon>Tylenchoidea</taxon>
        <taxon>Meloidogynidae</taxon>
        <taxon>Meloidogyninae</taxon>
        <taxon>Meloidogyne</taxon>
    </lineage>
</organism>
<evidence type="ECO:0000313" key="1">
    <source>
        <dbReference type="EMBL" id="CAK5082999.1"/>
    </source>
</evidence>
<reference evidence="1" key="1">
    <citation type="submission" date="2023-11" db="EMBL/GenBank/DDBJ databases">
        <authorList>
            <person name="Poullet M."/>
        </authorList>
    </citation>
    <scope>NUCLEOTIDE SEQUENCE</scope>
    <source>
        <strain evidence="1">E1834</strain>
    </source>
</reference>
<keyword evidence="2" id="KW-1185">Reference proteome</keyword>
<protein>
    <submittedName>
        <fullName evidence="1">Uncharacterized protein</fullName>
    </submittedName>
</protein>